<evidence type="ECO:0000256" key="8">
    <source>
        <dbReference type="ARBA" id="ARBA00023136"/>
    </source>
</evidence>
<keyword evidence="8 15" id="KW-0472">Membrane</keyword>
<dbReference type="HOGENOM" id="CLU_044071_3_2_0"/>
<dbReference type="PANTHER" id="PTHR11403">
    <property type="entry name" value="CYTOCHROME C OXIDASE SUBUNIT III"/>
    <property type="match status" value="1"/>
</dbReference>
<dbReference type="AlphaFoldDB" id="B1ZMS5"/>
<dbReference type="PROSITE" id="PS50253">
    <property type="entry name" value="COX3"/>
    <property type="match status" value="1"/>
</dbReference>
<protein>
    <recommendedName>
        <fullName evidence="4">Cytochrome bo(3) ubiquinol oxidase subunit 3</fullName>
    </recommendedName>
    <alternativeName>
        <fullName evidence="12">Cytochrome o ubiquinol oxidase subunit 3</fullName>
    </alternativeName>
    <alternativeName>
        <fullName evidence="10">Oxidase bo(3) subunit 3</fullName>
    </alternativeName>
    <alternativeName>
        <fullName evidence="13">Ubiquinol oxidase polypeptide III</fullName>
    </alternativeName>
    <alternativeName>
        <fullName evidence="11">Ubiquinol oxidase subunit 3</fullName>
    </alternativeName>
</protein>
<feature type="transmembrane region" description="Helical" evidence="15">
    <location>
        <begin position="182"/>
        <end position="201"/>
    </location>
</feature>
<evidence type="ECO:0000256" key="15">
    <source>
        <dbReference type="SAM" id="Phobius"/>
    </source>
</evidence>
<dbReference type="GO" id="GO:0005886">
    <property type="term" value="C:plasma membrane"/>
    <property type="evidence" value="ECO:0007669"/>
    <property type="project" value="UniProtKB-SubCell"/>
</dbReference>
<sequence length="204" mass="22872">MSTHAGAIDHHQDVTTSTGIPNKKLLMWAFLASDCMFFGTLIASHLIYRLYPPAGTPSPKEIFDLPLTSFSTFILLMSSLMMALAVNAIQKGNVRSMRFSLLTTAFFGAIFLGCQVYEFTHFVHEKGLTITGSILGSTFYTLTGTHGLHVLIGVIWLMSMYLYSFTGRVTQKEAIDVESMGLYWHFVDIVWIVIFTAVYLLEYL</sequence>
<evidence type="ECO:0000256" key="10">
    <source>
        <dbReference type="ARBA" id="ARBA00030072"/>
    </source>
</evidence>
<feature type="transmembrane region" description="Helical" evidence="15">
    <location>
        <begin position="68"/>
        <end position="89"/>
    </location>
</feature>
<keyword evidence="18" id="KW-1185">Reference proteome</keyword>
<dbReference type="InterPro" id="IPR000298">
    <property type="entry name" value="Cyt_c_oxidase-like_su3"/>
</dbReference>
<evidence type="ECO:0000256" key="9">
    <source>
        <dbReference type="ARBA" id="ARBA00025694"/>
    </source>
</evidence>
<comment type="subcellular location">
    <subcellularLocation>
        <location evidence="1 14">Cell membrane</location>
        <topology evidence="1 14">Multi-pass membrane protein</topology>
    </subcellularLocation>
</comment>
<evidence type="ECO:0000259" key="16">
    <source>
        <dbReference type="PROSITE" id="PS50253"/>
    </source>
</evidence>
<accession>B1ZMS5</accession>
<gene>
    <name evidence="17" type="ordered locus">Oter_2070</name>
</gene>
<evidence type="ECO:0000256" key="4">
    <source>
        <dbReference type="ARBA" id="ARBA00014687"/>
    </source>
</evidence>
<evidence type="ECO:0000313" key="18">
    <source>
        <dbReference type="Proteomes" id="UP000007013"/>
    </source>
</evidence>
<feature type="transmembrane region" description="Helical" evidence="15">
    <location>
        <begin position="139"/>
        <end position="162"/>
    </location>
</feature>
<evidence type="ECO:0000256" key="13">
    <source>
        <dbReference type="ARBA" id="ARBA00032717"/>
    </source>
</evidence>
<dbReference type="STRING" id="452637.Oter_2070"/>
<dbReference type="InterPro" id="IPR024791">
    <property type="entry name" value="Cyt_c/ubiquinol_Oxase_su3"/>
</dbReference>
<feature type="domain" description="Heme-copper oxidase subunit III family profile" evidence="16">
    <location>
        <begin position="1"/>
        <end position="203"/>
    </location>
</feature>
<evidence type="ECO:0000256" key="7">
    <source>
        <dbReference type="ARBA" id="ARBA00022989"/>
    </source>
</evidence>
<organism evidence="17 18">
    <name type="scientific">Opitutus terrae (strain DSM 11246 / JCM 15787 / PB90-1)</name>
    <dbReference type="NCBI Taxonomy" id="452637"/>
    <lineage>
        <taxon>Bacteria</taxon>
        <taxon>Pseudomonadati</taxon>
        <taxon>Verrucomicrobiota</taxon>
        <taxon>Opitutia</taxon>
        <taxon>Opitutales</taxon>
        <taxon>Opitutaceae</taxon>
        <taxon>Opitutus</taxon>
    </lineage>
</organism>
<proteinExistence type="inferred from homology"/>
<dbReference type="SUPFAM" id="SSF81452">
    <property type="entry name" value="Cytochrome c oxidase subunit III-like"/>
    <property type="match status" value="1"/>
</dbReference>
<feature type="transmembrane region" description="Helical" evidence="15">
    <location>
        <begin position="25"/>
        <end position="48"/>
    </location>
</feature>
<dbReference type="InterPro" id="IPR013833">
    <property type="entry name" value="Cyt_c_oxidase_su3_a-hlx"/>
</dbReference>
<dbReference type="RefSeq" id="WP_012374890.1">
    <property type="nucleotide sequence ID" value="NC_010571.1"/>
</dbReference>
<reference evidence="17 18" key="1">
    <citation type="journal article" date="2011" name="J. Bacteriol.">
        <title>Genome sequence of the verrucomicrobium Opitutus terrae PB90-1, an abundant inhabitant of rice paddy soil ecosystems.</title>
        <authorList>
            <person name="van Passel M.W."/>
            <person name="Kant R."/>
            <person name="Palva A."/>
            <person name="Copeland A."/>
            <person name="Lucas S."/>
            <person name="Lapidus A."/>
            <person name="Glavina del Rio T."/>
            <person name="Pitluck S."/>
            <person name="Goltsman E."/>
            <person name="Clum A."/>
            <person name="Sun H."/>
            <person name="Schmutz J."/>
            <person name="Larimer F.W."/>
            <person name="Land M.L."/>
            <person name="Hauser L."/>
            <person name="Kyrpides N."/>
            <person name="Mikhailova N."/>
            <person name="Richardson P.P."/>
            <person name="Janssen P.H."/>
            <person name="de Vos W.M."/>
            <person name="Smidt H."/>
        </authorList>
    </citation>
    <scope>NUCLEOTIDE SEQUENCE [LARGE SCALE GENOMIC DNA]</scope>
    <source>
        <strain evidence="18">DSM 11246 / JCM 15787 / PB90-1</strain>
    </source>
</reference>
<evidence type="ECO:0000256" key="11">
    <source>
        <dbReference type="ARBA" id="ARBA00031884"/>
    </source>
</evidence>
<dbReference type="eggNOG" id="COG1845">
    <property type="taxonomic scope" value="Bacteria"/>
</dbReference>
<comment type="function">
    <text evidence="9">Cytochrome bo(3) ubiquinol terminal oxidase is the component of the aerobic respiratory chain of E.coli that predominates when cells are grown at high aeration. Has proton pump activity across the membrane in addition to electron transfer, pumping 2 protons/electron.</text>
</comment>
<name>B1ZMS5_OPITP</name>
<evidence type="ECO:0000256" key="6">
    <source>
        <dbReference type="ARBA" id="ARBA00022692"/>
    </source>
</evidence>
<feature type="transmembrane region" description="Helical" evidence="15">
    <location>
        <begin position="101"/>
        <end position="119"/>
    </location>
</feature>
<keyword evidence="5" id="KW-1003">Cell membrane</keyword>
<evidence type="ECO:0000256" key="12">
    <source>
        <dbReference type="ARBA" id="ARBA00032189"/>
    </source>
</evidence>
<keyword evidence="6 14" id="KW-0812">Transmembrane</keyword>
<dbReference type="PANTHER" id="PTHR11403:SF2">
    <property type="entry name" value="CYTOCHROME BO(3) UBIQUINOL OXIDASE SUBUNIT 3"/>
    <property type="match status" value="1"/>
</dbReference>
<comment type="subunit">
    <text evidence="3">Heterooctamer of two A chains, two B chains, two C chains and two D chains.</text>
</comment>
<dbReference type="KEGG" id="ote:Oter_2070"/>
<dbReference type="GO" id="GO:0004129">
    <property type="term" value="F:cytochrome-c oxidase activity"/>
    <property type="evidence" value="ECO:0007669"/>
    <property type="project" value="InterPro"/>
</dbReference>
<dbReference type="Gene3D" id="1.20.120.80">
    <property type="entry name" value="Cytochrome c oxidase, subunit III, four-helix bundle"/>
    <property type="match status" value="1"/>
</dbReference>
<keyword evidence="7 15" id="KW-1133">Transmembrane helix</keyword>
<evidence type="ECO:0000313" key="17">
    <source>
        <dbReference type="EMBL" id="ACB75353.1"/>
    </source>
</evidence>
<evidence type="ECO:0000256" key="2">
    <source>
        <dbReference type="ARBA" id="ARBA00010581"/>
    </source>
</evidence>
<dbReference type="OrthoDB" id="9810850at2"/>
<evidence type="ECO:0000256" key="14">
    <source>
        <dbReference type="RuleBase" id="RU003376"/>
    </source>
</evidence>
<dbReference type="Pfam" id="PF00510">
    <property type="entry name" value="COX3"/>
    <property type="match status" value="1"/>
</dbReference>
<evidence type="ECO:0000256" key="3">
    <source>
        <dbReference type="ARBA" id="ARBA00011700"/>
    </source>
</evidence>
<evidence type="ECO:0000256" key="1">
    <source>
        <dbReference type="ARBA" id="ARBA00004651"/>
    </source>
</evidence>
<dbReference type="GO" id="GO:0019646">
    <property type="term" value="P:aerobic electron transport chain"/>
    <property type="evidence" value="ECO:0007669"/>
    <property type="project" value="InterPro"/>
</dbReference>
<dbReference type="Proteomes" id="UP000007013">
    <property type="component" value="Chromosome"/>
</dbReference>
<comment type="similarity">
    <text evidence="2 14">Belongs to the cytochrome c oxidase subunit 3 family.</text>
</comment>
<evidence type="ECO:0000256" key="5">
    <source>
        <dbReference type="ARBA" id="ARBA00022475"/>
    </source>
</evidence>
<dbReference type="EMBL" id="CP001032">
    <property type="protein sequence ID" value="ACB75353.1"/>
    <property type="molecule type" value="Genomic_DNA"/>
</dbReference>
<dbReference type="FunFam" id="1.20.120.80:FF:000001">
    <property type="entry name" value="Cytochrome (Ubi)quinol oxidase subunit III"/>
    <property type="match status" value="1"/>
</dbReference>
<dbReference type="InterPro" id="IPR035973">
    <property type="entry name" value="Cyt_c_oxidase_su3-like_sf"/>
</dbReference>